<dbReference type="Proteomes" id="UP000676565">
    <property type="component" value="Unassembled WGS sequence"/>
</dbReference>
<evidence type="ECO:0008006" key="5">
    <source>
        <dbReference type="Google" id="ProtNLM"/>
    </source>
</evidence>
<evidence type="ECO:0000256" key="2">
    <source>
        <dbReference type="SAM" id="Phobius"/>
    </source>
</evidence>
<protein>
    <recommendedName>
        <fullName evidence="5">Zinc-finger domain-containing protein</fullName>
    </recommendedName>
</protein>
<sequence>MREPYDLFDTEPTPPACRATVDGIQRVLDGDVPPEALDADPHFGACATCRERLRAARVLLSVLATPSEPAPAPVDFTDRVLHAVHADRHTQTRRSVYKAATWAVLTAAVLLAVFAITNPAQKPEQDPDMWLPKETAKQTEVAPEPRVKGTRPTPDPIHIGDEVAKAGQVFRDAPKPITDSVALAPKLIDVLANPFTMPAGPGAPMGMEEVLQPARKSISELPEAARLVLEPVTGTAQKAFSRLLRDVASVNPKPNS</sequence>
<evidence type="ECO:0000313" key="3">
    <source>
        <dbReference type="EMBL" id="MBP3960142.1"/>
    </source>
</evidence>
<evidence type="ECO:0000256" key="1">
    <source>
        <dbReference type="SAM" id="MobiDB-lite"/>
    </source>
</evidence>
<dbReference type="EMBL" id="JAGKQQ010000001">
    <property type="protein sequence ID" value="MBP3960142.1"/>
    <property type="molecule type" value="Genomic_DNA"/>
</dbReference>
<feature type="region of interest" description="Disordered" evidence="1">
    <location>
        <begin position="137"/>
        <end position="158"/>
    </location>
</feature>
<name>A0ABS5C2D7_9BACT</name>
<keyword evidence="2" id="KW-0812">Transmembrane</keyword>
<gene>
    <name evidence="3" type="ORF">J8F10_33365</name>
</gene>
<feature type="transmembrane region" description="Helical" evidence="2">
    <location>
        <begin position="96"/>
        <end position="116"/>
    </location>
</feature>
<proteinExistence type="predicted"/>
<keyword evidence="2" id="KW-0472">Membrane</keyword>
<keyword evidence="2" id="KW-1133">Transmembrane helix</keyword>
<comment type="caution">
    <text evidence="3">The sequence shown here is derived from an EMBL/GenBank/DDBJ whole genome shotgun (WGS) entry which is preliminary data.</text>
</comment>
<organism evidence="3 4">
    <name type="scientific">Gemmata palustris</name>
    <dbReference type="NCBI Taxonomy" id="2822762"/>
    <lineage>
        <taxon>Bacteria</taxon>
        <taxon>Pseudomonadati</taxon>
        <taxon>Planctomycetota</taxon>
        <taxon>Planctomycetia</taxon>
        <taxon>Gemmatales</taxon>
        <taxon>Gemmataceae</taxon>
        <taxon>Gemmata</taxon>
    </lineage>
</organism>
<accession>A0ABS5C2D7</accession>
<reference evidence="3 4" key="1">
    <citation type="submission" date="2021-04" db="EMBL/GenBank/DDBJ databases">
        <authorList>
            <person name="Ivanova A."/>
        </authorList>
    </citation>
    <scope>NUCLEOTIDE SEQUENCE [LARGE SCALE GENOMIC DNA]</scope>
    <source>
        <strain evidence="3 4">G18</strain>
    </source>
</reference>
<dbReference type="RefSeq" id="WP_210661218.1">
    <property type="nucleotide sequence ID" value="NZ_JAGKQQ010000001.1"/>
</dbReference>
<keyword evidence="4" id="KW-1185">Reference proteome</keyword>
<evidence type="ECO:0000313" key="4">
    <source>
        <dbReference type="Proteomes" id="UP000676565"/>
    </source>
</evidence>